<feature type="region of interest" description="Disordered" evidence="8">
    <location>
        <begin position="1"/>
        <end position="23"/>
    </location>
</feature>
<evidence type="ECO:0000256" key="3">
    <source>
        <dbReference type="ARBA" id="ARBA00022723"/>
    </source>
</evidence>
<feature type="binding site" evidence="7">
    <location>
        <position position="222"/>
    </location>
    <ligand>
        <name>Zn(2+)</name>
        <dbReference type="ChEBI" id="CHEBI:29105"/>
        <label>2</label>
    </ligand>
</feature>
<feature type="binding site" evidence="7">
    <location>
        <position position="222"/>
    </location>
    <ligand>
        <name>Zn(2+)</name>
        <dbReference type="ChEBI" id="CHEBI:29105"/>
        <label>1</label>
    </ligand>
</feature>
<dbReference type="PIRSF" id="PIRSF037217">
    <property type="entry name" value="Carboxypeptidase_S"/>
    <property type="match status" value="1"/>
</dbReference>
<keyword evidence="5 7" id="KW-0862">Zinc</keyword>
<dbReference type="InterPro" id="IPR036264">
    <property type="entry name" value="Bact_exopeptidase_dim_dom"/>
</dbReference>
<evidence type="ECO:0000313" key="10">
    <source>
        <dbReference type="Proteomes" id="UP000092666"/>
    </source>
</evidence>
<evidence type="ECO:0000256" key="6">
    <source>
        <dbReference type="PIRSR" id="PIRSR037217-1"/>
    </source>
</evidence>
<evidence type="ECO:0000256" key="5">
    <source>
        <dbReference type="ARBA" id="ARBA00022833"/>
    </source>
</evidence>
<dbReference type="GO" id="GO:0046872">
    <property type="term" value="F:metal ion binding"/>
    <property type="evidence" value="ECO:0007669"/>
    <property type="project" value="UniProtKB-KW"/>
</dbReference>
<evidence type="ECO:0000256" key="8">
    <source>
        <dbReference type="SAM" id="MobiDB-lite"/>
    </source>
</evidence>
<accession>A0A1B9GHT7</accession>
<feature type="binding site" evidence="7">
    <location>
        <position position="187"/>
    </location>
    <ligand>
        <name>Zn(2+)</name>
        <dbReference type="ChEBI" id="CHEBI:29105"/>
        <label>2</label>
    </ligand>
</feature>
<feature type="active site" evidence="6">
    <location>
        <position position="189"/>
    </location>
</feature>
<reference evidence="10" key="2">
    <citation type="submission" date="2013-12" db="EMBL/GenBank/DDBJ databases">
        <title>Evolution of pathogenesis and genome organization in the Tremellales.</title>
        <authorList>
            <person name="Cuomo C."/>
            <person name="Litvintseva A."/>
            <person name="Heitman J."/>
            <person name="Chen Y."/>
            <person name="Sun S."/>
            <person name="Springer D."/>
            <person name="Dromer F."/>
            <person name="Young S."/>
            <person name="Zeng Q."/>
            <person name="Chapman S."/>
            <person name="Gujja S."/>
            <person name="Saif S."/>
            <person name="Birren B."/>
        </authorList>
    </citation>
    <scope>NUCLEOTIDE SEQUENCE [LARGE SCALE GENOMIC DNA]</scope>
    <source>
        <strain evidence="10">BCC8398</strain>
    </source>
</reference>
<dbReference type="InterPro" id="IPR047177">
    <property type="entry name" value="Pept_M20A"/>
</dbReference>
<feature type="active site" description="Proton acceptor" evidence="6">
    <location>
        <position position="257"/>
    </location>
</feature>
<evidence type="ECO:0000313" key="9">
    <source>
        <dbReference type="EMBL" id="OCF30619.1"/>
    </source>
</evidence>
<protein>
    <submittedName>
        <fullName evidence="9">Uncharacterized protein</fullName>
    </submittedName>
</protein>
<dbReference type="PANTHER" id="PTHR45962:SF1">
    <property type="entry name" value="N-FATTY-ACYL-AMINO ACID SYNTHASE_HYDROLASE PM20D1"/>
    <property type="match status" value="1"/>
</dbReference>
<feature type="binding site" evidence="7">
    <location>
        <position position="286"/>
    </location>
    <ligand>
        <name>Zn(2+)</name>
        <dbReference type="ChEBI" id="CHEBI:29105"/>
        <label>2</label>
    </ligand>
</feature>
<keyword evidence="4" id="KW-0378">Hydrolase</keyword>
<dbReference type="OrthoDB" id="3064516at2759"/>
<dbReference type="InterPro" id="IPR002933">
    <property type="entry name" value="Peptidase_M20"/>
</dbReference>
<feature type="binding site" evidence="7">
    <location>
        <position position="590"/>
    </location>
    <ligand>
        <name>Zn(2+)</name>
        <dbReference type="ChEBI" id="CHEBI:29105"/>
        <label>1</label>
    </ligand>
</feature>
<dbReference type="AlphaFoldDB" id="A0A1B9GHT7"/>
<dbReference type="CDD" id="cd05674">
    <property type="entry name" value="M20_yscS"/>
    <property type="match status" value="1"/>
</dbReference>
<dbReference type="PANTHER" id="PTHR45962">
    <property type="entry name" value="N-FATTY-ACYL-AMINO ACID SYNTHASE/HYDROLASE PM20D1"/>
    <property type="match status" value="1"/>
</dbReference>
<sequence length="621" mass="67394">MAKSSAHPLLPSPDEPRRSGSSRSHKTSLALLLALFGLLSILAPSPLNFVTSTFSSVQRITSPSSSAESKVIGADQAALLLKDTCGQAEPILPSLDLHNTSKVWDHKQKIIEWHQGVIRIPTQIYDDIGDSDVDERWEPFGDLHKYLEKTYPLVHKHLKKTNINTYGLIFEWEGSDSSLQPIFLAAHQDVVPVLPETRDQWVHEPFSGHYDGEYIWGRGSGDDKSGLTSILAAIELLLSDSSFKPRRTVILGFGQDEEQGGGRGAPAIRDWVISKYGKDSISLLIDEGSGIQEIWGRTFGLPAVAEKGTVNINVTVSTLGGHSSVPPDHTNIGLTARLITEIEDHPHSPSLNDKSPIWGFLQCAARYADEIPQKIKDTTLKSIGGDKDAFEELPGLLISSDYGGARKGPGQGSVARALISTTQATDIIRGGLKANALPEIVSFLVNNRIDVSSSVSELESQIYNVLLPRAQTLNLSISGFGQSWSPSSEARGHVQLGTAGNKGGLDPAPITPTGLGVGAWELLAGTSRGVWASRPEVSEDGRIAELGEGDDLTFAPYLGTGNTDTSKYWDLTRHIYRWRHFPDKDNQGAHTINEHVSANSLIEFVRFYQAIILNADASDAI</sequence>
<evidence type="ECO:0000256" key="1">
    <source>
        <dbReference type="ARBA" id="ARBA00006247"/>
    </source>
</evidence>
<reference evidence="9 10" key="1">
    <citation type="submission" date="2013-07" db="EMBL/GenBank/DDBJ databases">
        <title>The Genome Sequence of Cryptococcus heveanensis BCC8398.</title>
        <authorList>
            <consortium name="The Broad Institute Genome Sequencing Platform"/>
            <person name="Cuomo C."/>
            <person name="Litvintseva A."/>
            <person name="Chen Y."/>
            <person name="Heitman J."/>
            <person name="Sun S."/>
            <person name="Springer D."/>
            <person name="Dromer F."/>
            <person name="Young S.K."/>
            <person name="Zeng Q."/>
            <person name="Gargeya S."/>
            <person name="Fitzgerald M."/>
            <person name="Abouelleil A."/>
            <person name="Alvarado L."/>
            <person name="Berlin A.M."/>
            <person name="Chapman S.B."/>
            <person name="Dewar J."/>
            <person name="Goldberg J."/>
            <person name="Griggs A."/>
            <person name="Gujja S."/>
            <person name="Hansen M."/>
            <person name="Howarth C."/>
            <person name="Imamovic A."/>
            <person name="Larimer J."/>
            <person name="McCowan C."/>
            <person name="Murphy C."/>
            <person name="Pearson M."/>
            <person name="Priest M."/>
            <person name="Roberts A."/>
            <person name="Saif S."/>
            <person name="Shea T."/>
            <person name="Sykes S."/>
            <person name="Wortman J."/>
            <person name="Nusbaum C."/>
            <person name="Birren B."/>
        </authorList>
    </citation>
    <scope>NUCLEOTIDE SEQUENCE [LARGE SCALE GENOMIC DNA]</scope>
    <source>
        <strain evidence="9 10">BCC8398</strain>
    </source>
</reference>
<proteinExistence type="inferred from homology"/>
<dbReference type="GO" id="GO:0004181">
    <property type="term" value="F:metallocarboxypeptidase activity"/>
    <property type="evidence" value="ECO:0007669"/>
    <property type="project" value="InterPro"/>
</dbReference>
<dbReference type="GO" id="GO:0051603">
    <property type="term" value="P:proteolysis involved in protein catabolic process"/>
    <property type="evidence" value="ECO:0007669"/>
    <property type="project" value="TreeGrafter"/>
</dbReference>
<organism evidence="9 10">
    <name type="scientific">Kwoniella heveanensis BCC8398</name>
    <dbReference type="NCBI Taxonomy" id="1296120"/>
    <lineage>
        <taxon>Eukaryota</taxon>
        <taxon>Fungi</taxon>
        <taxon>Dikarya</taxon>
        <taxon>Basidiomycota</taxon>
        <taxon>Agaricomycotina</taxon>
        <taxon>Tremellomycetes</taxon>
        <taxon>Tremellales</taxon>
        <taxon>Cryptococcaceae</taxon>
        <taxon>Kwoniella</taxon>
    </lineage>
</organism>
<gene>
    <name evidence="9" type="ORF">I316_07747</name>
</gene>
<evidence type="ECO:0000256" key="2">
    <source>
        <dbReference type="ARBA" id="ARBA00022670"/>
    </source>
</evidence>
<dbReference type="Pfam" id="PF01546">
    <property type="entry name" value="Peptidase_M20"/>
    <property type="match status" value="1"/>
</dbReference>
<keyword evidence="3 7" id="KW-0479">Metal-binding</keyword>
<dbReference type="Proteomes" id="UP000092666">
    <property type="component" value="Unassembled WGS sequence"/>
</dbReference>
<dbReference type="GO" id="GO:0000328">
    <property type="term" value="C:fungal-type vacuole lumen"/>
    <property type="evidence" value="ECO:0007669"/>
    <property type="project" value="TreeGrafter"/>
</dbReference>
<dbReference type="SUPFAM" id="SSF53187">
    <property type="entry name" value="Zn-dependent exopeptidases"/>
    <property type="match status" value="1"/>
</dbReference>
<keyword evidence="10" id="KW-1185">Reference proteome</keyword>
<feature type="binding site" evidence="7">
    <location>
        <position position="258"/>
    </location>
    <ligand>
        <name>Zn(2+)</name>
        <dbReference type="ChEBI" id="CHEBI:29105"/>
        <label>1</label>
    </ligand>
</feature>
<comment type="similarity">
    <text evidence="1">Belongs to the peptidase M20A family.</text>
</comment>
<dbReference type="Gene3D" id="3.40.630.10">
    <property type="entry name" value="Zn peptidases"/>
    <property type="match status" value="1"/>
</dbReference>
<dbReference type="InterPro" id="IPR017141">
    <property type="entry name" value="Pept_M20_carboxypep"/>
</dbReference>
<keyword evidence="2" id="KW-0645">Protease</keyword>
<evidence type="ECO:0000256" key="7">
    <source>
        <dbReference type="PIRSR" id="PIRSR037217-2"/>
    </source>
</evidence>
<dbReference type="SUPFAM" id="SSF55031">
    <property type="entry name" value="Bacterial exopeptidase dimerisation domain"/>
    <property type="match status" value="1"/>
</dbReference>
<name>A0A1B9GHT7_9TREE</name>
<evidence type="ECO:0000256" key="4">
    <source>
        <dbReference type="ARBA" id="ARBA00022801"/>
    </source>
</evidence>
<dbReference type="STRING" id="1296120.A0A1B9GHT7"/>
<dbReference type="EMBL" id="KV700145">
    <property type="protein sequence ID" value="OCF30619.1"/>
    <property type="molecule type" value="Genomic_DNA"/>
</dbReference>